<evidence type="ECO:0000313" key="3">
    <source>
        <dbReference type="Proteomes" id="UP001149813"/>
    </source>
</evidence>
<proteinExistence type="predicted"/>
<dbReference type="OrthoDB" id="5534585at2759"/>
<protein>
    <submittedName>
        <fullName evidence="2">Uncharacterized protein</fullName>
    </submittedName>
</protein>
<feature type="region of interest" description="Disordered" evidence="1">
    <location>
        <begin position="26"/>
        <end position="68"/>
    </location>
</feature>
<evidence type="ECO:0000256" key="1">
    <source>
        <dbReference type="SAM" id="MobiDB-lite"/>
    </source>
</evidence>
<gene>
    <name evidence="2" type="ORF">LPJ53_003742</name>
</gene>
<dbReference type="AlphaFoldDB" id="A0A9W7Y0J2"/>
<sequence>MVKNNRANMGIKYTMRWMVNKMWPRIEGGSSYSSQKAKYENDSSRNSSSSSASQYDGASTLNGSDSDLFGIDASKIKLLNMVLRVN</sequence>
<dbReference type="Proteomes" id="UP001149813">
    <property type="component" value="Unassembled WGS sequence"/>
</dbReference>
<feature type="compositionally biased region" description="Polar residues" evidence="1">
    <location>
        <begin position="54"/>
        <end position="65"/>
    </location>
</feature>
<comment type="caution">
    <text evidence="2">The sequence shown here is derived from an EMBL/GenBank/DDBJ whole genome shotgun (WGS) entry which is preliminary data.</text>
</comment>
<reference evidence="2" key="1">
    <citation type="submission" date="2022-07" db="EMBL/GenBank/DDBJ databases">
        <title>Phylogenomic reconstructions and comparative analyses of Kickxellomycotina fungi.</title>
        <authorList>
            <person name="Reynolds N.K."/>
            <person name="Stajich J.E."/>
            <person name="Barry K."/>
            <person name="Grigoriev I.V."/>
            <person name="Crous P."/>
            <person name="Smith M.E."/>
        </authorList>
    </citation>
    <scope>NUCLEOTIDE SEQUENCE</scope>
    <source>
        <strain evidence="2">NBRC 32514</strain>
    </source>
</reference>
<feature type="compositionally biased region" description="Low complexity" evidence="1">
    <location>
        <begin position="44"/>
        <end position="53"/>
    </location>
</feature>
<accession>A0A9W7Y0J2</accession>
<evidence type="ECO:0000313" key="2">
    <source>
        <dbReference type="EMBL" id="KAJ1721789.1"/>
    </source>
</evidence>
<dbReference type="EMBL" id="JANBOJ010000149">
    <property type="protein sequence ID" value="KAJ1721789.1"/>
    <property type="molecule type" value="Genomic_DNA"/>
</dbReference>
<keyword evidence="3" id="KW-1185">Reference proteome</keyword>
<organism evidence="2 3">
    <name type="scientific">Coemansia erecta</name>
    <dbReference type="NCBI Taxonomy" id="147472"/>
    <lineage>
        <taxon>Eukaryota</taxon>
        <taxon>Fungi</taxon>
        <taxon>Fungi incertae sedis</taxon>
        <taxon>Zoopagomycota</taxon>
        <taxon>Kickxellomycotina</taxon>
        <taxon>Kickxellomycetes</taxon>
        <taxon>Kickxellales</taxon>
        <taxon>Kickxellaceae</taxon>
        <taxon>Coemansia</taxon>
    </lineage>
</organism>
<name>A0A9W7Y0J2_9FUNG</name>